<sequence>MAKWIWRFVVDREALWRKIIVAKYGSPAQQWQIRTSNLKDMSMVWRGIVENAKDSKASESGISNAVSFSHYDERVGERLFDLEWKLTELLMKEGMDDIYFAFDKIWKLKVPPRMRSFLWLFSIDRLPIKEFLIRRGVQISQMGSGCPWCNREPEKVSVWLARNEIVFDRKWLTMSSLVFHSKKWALMWVRSIQEELKVDERSWWICPFRSWSDLKKSGLSGRLWCPSNFGCVKFNVCSVANEDEVGCGGVLRDSDGWQGHYFRVHLQQKTPSQLSWVENKGLRRWLLHTIFKEIEIRMFRVGNVSFSKADKHGNKMAFALVVAGMKRPECNLRFSHNVAHGLVTARMAYSAMCPDRVEWLSLCGS</sequence>
<evidence type="ECO:0000259" key="1">
    <source>
        <dbReference type="Pfam" id="PF13966"/>
    </source>
</evidence>
<protein>
    <recommendedName>
        <fullName evidence="1">Reverse transcriptase zinc-binding domain-containing protein</fullName>
    </recommendedName>
</protein>
<evidence type="ECO:0000313" key="2">
    <source>
        <dbReference type="EMBL" id="KAG8492339.1"/>
    </source>
</evidence>
<dbReference type="OrthoDB" id="1742664at2759"/>
<accession>A0A8J6D1G7</accession>
<organism evidence="2 3">
    <name type="scientific">Gossypium anomalum</name>
    <dbReference type="NCBI Taxonomy" id="47600"/>
    <lineage>
        <taxon>Eukaryota</taxon>
        <taxon>Viridiplantae</taxon>
        <taxon>Streptophyta</taxon>
        <taxon>Embryophyta</taxon>
        <taxon>Tracheophyta</taxon>
        <taxon>Spermatophyta</taxon>
        <taxon>Magnoliopsida</taxon>
        <taxon>eudicotyledons</taxon>
        <taxon>Gunneridae</taxon>
        <taxon>Pentapetalae</taxon>
        <taxon>rosids</taxon>
        <taxon>malvids</taxon>
        <taxon>Malvales</taxon>
        <taxon>Malvaceae</taxon>
        <taxon>Malvoideae</taxon>
        <taxon>Gossypium</taxon>
    </lineage>
</organism>
<dbReference type="EMBL" id="JAHUZN010000005">
    <property type="protein sequence ID" value="KAG8492339.1"/>
    <property type="molecule type" value="Genomic_DNA"/>
</dbReference>
<feature type="domain" description="Reverse transcriptase zinc-binding" evidence="1">
    <location>
        <begin position="102"/>
        <end position="156"/>
    </location>
</feature>
<name>A0A8J6D1G7_9ROSI</name>
<proteinExistence type="predicted"/>
<gene>
    <name evidence="2" type="ORF">CXB51_009663</name>
</gene>
<reference evidence="2 3" key="1">
    <citation type="journal article" date="2021" name="bioRxiv">
        <title>The Gossypium anomalum genome as a resource for cotton improvement and evolutionary analysis of hybrid incompatibility.</title>
        <authorList>
            <person name="Grover C.E."/>
            <person name="Yuan D."/>
            <person name="Arick M.A."/>
            <person name="Miller E.R."/>
            <person name="Hu G."/>
            <person name="Peterson D.G."/>
            <person name="Wendel J.F."/>
            <person name="Udall J.A."/>
        </authorList>
    </citation>
    <scope>NUCLEOTIDE SEQUENCE [LARGE SCALE GENOMIC DNA]</scope>
    <source>
        <strain evidence="2">JFW-Udall</strain>
        <tissue evidence="2">Leaf</tissue>
    </source>
</reference>
<dbReference type="Pfam" id="PF13966">
    <property type="entry name" value="zf-RVT"/>
    <property type="match status" value="1"/>
</dbReference>
<keyword evidence="3" id="KW-1185">Reference proteome</keyword>
<evidence type="ECO:0000313" key="3">
    <source>
        <dbReference type="Proteomes" id="UP000701853"/>
    </source>
</evidence>
<comment type="caution">
    <text evidence="2">The sequence shown here is derived from an EMBL/GenBank/DDBJ whole genome shotgun (WGS) entry which is preliminary data.</text>
</comment>
<dbReference type="AlphaFoldDB" id="A0A8J6D1G7"/>
<dbReference type="Proteomes" id="UP000701853">
    <property type="component" value="Chromosome 5"/>
</dbReference>
<dbReference type="InterPro" id="IPR026960">
    <property type="entry name" value="RVT-Znf"/>
</dbReference>